<reference evidence="2" key="1">
    <citation type="journal article" date="2023" name="Mol. Phylogenet. Evol.">
        <title>Genome-scale phylogeny and comparative genomics of the fungal order Sordariales.</title>
        <authorList>
            <person name="Hensen N."/>
            <person name="Bonometti L."/>
            <person name="Westerberg I."/>
            <person name="Brannstrom I.O."/>
            <person name="Guillou S."/>
            <person name="Cros-Aarteil S."/>
            <person name="Calhoun S."/>
            <person name="Haridas S."/>
            <person name="Kuo A."/>
            <person name="Mondo S."/>
            <person name="Pangilinan J."/>
            <person name="Riley R."/>
            <person name="LaButti K."/>
            <person name="Andreopoulos B."/>
            <person name="Lipzen A."/>
            <person name="Chen C."/>
            <person name="Yan M."/>
            <person name="Daum C."/>
            <person name="Ng V."/>
            <person name="Clum A."/>
            <person name="Steindorff A."/>
            <person name="Ohm R.A."/>
            <person name="Martin F."/>
            <person name="Silar P."/>
            <person name="Natvig D.O."/>
            <person name="Lalanne C."/>
            <person name="Gautier V."/>
            <person name="Ament-Velasquez S.L."/>
            <person name="Kruys A."/>
            <person name="Hutchinson M.I."/>
            <person name="Powell A.J."/>
            <person name="Barry K."/>
            <person name="Miller A.N."/>
            <person name="Grigoriev I.V."/>
            <person name="Debuchy R."/>
            <person name="Gladieux P."/>
            <person name="Hiltunen Thoren M."/>
            <person name="Johannesson H."/>
        </authorList>
    </citation>
    <scope>NUCLEOTIDE SEQUENCE</scope>
    <source>
        <strain evidence="2">CBS 232.78</strain>
    </source>
</reference>
<evidence type="ECO:0000313" key="3">
    <source>
        <dbReference type="Proteomes" id="UP001285441"/>
    </source>
</evidence>
<accession>A0AAE0NGP9</accession>
<reference evidence="2" key="2">
    <citation type="submission" date="2023-06" db="EMBL/GenBank/DDBJ databases">
        <authorList>
            <consortium name="Lawrence Berkeley National Laboratory"/>
            <person name="Haridas S."/>
            <person name="Hensen N."/>
            <person name="Bonometti L."/>
            <person name="Westerberg I."/>
            <person name="Brannstrom I.O."/>
            <person name="Guillou S."/>
            <person name="Cros-Aarteil S."/>
            <person name="Calhoun S."/>
            <person name="Kuo A."/>
            <person name="Mondo S."/>
            <person name="Pangilinan J."/>
            <person name="Riley R."/>
            <person name="LaButti K."/>
            <person name="Andreopoulos B."/>
            <person name="Lipzen A."/>
            <person name="Chen C."/>
            <person name="Yanf M."/>
            <person name="Daum C."/>
            <person name="Ng V."/>
            <person name="Clum A."/>
            <person name="Steindorff A."/>
            <person name="Ohm R."/>
            <person name="Martin F."/>
            <person name="Silar P."/>
            <person name="Natvig D."/>
            <person name="Lalanne C."/>
            <person name="Gautier V."/>
            <person name="Ament-velasquez S.L."/>
            <person name="Kruys A."/>
            <person name="Hutchinson M.I."/>
            <person name="Powell A.J."/>
            <person name="Barry K."/>
            <person name="Miller A.N."/>
            <person name="Grigoriev I.V."/>
            <person name="Debuchy R."/>
            <person name="Gladieux P."/>
            <person name="Thoren M.H."/>
            <person name="Johannesson H."/>
        </authorList>
    </citation>
    <scope>NUCLEOTIDE SEQUENCE</scope>
    <source>
        <strain evidence="2">CBS 232.78</strain>
    </source>
</reference>
<proteinExistence type="predicted"/>
<organism evidence="2 3">
    <name type="scientific">Podospora didyma</name>
    <dbReference type="NCBI Taxonomy" id="330526"/>
    <lineage>
        <taxon>Eukaryota</taxon>
        <taxon>Fungi</taxon>
        <taxon>Dikarya</taxon>
        <taxon>Ascomycota</taxon>
        <taxon>Pezizomycotina</taxon>
        <taxon>Sordariomycetes</taxon>
        <taxon>Sordariomycetidae</taxon>
        <taxon>Sordariales</taxon>
        <taxon>Podosporaceae</taxon>
        <taxon>Podospora</taxon>
    </lineage>
</organism>
<dbReference type="EMBL" id="JAULSW010000005">
    <property type="protein sequence ID" value="KAK3381155.1"/>
    <property type="molecule type" value="Genomic_DNA"/>
</dbReference>
<comment type="caution">
    <text evidence="2">The sequence shown here is derived from an EMBL/GenBank/DDBJ whole genome shotgun (WGS) entry which is preliminary data.</text>
</comment>
<dbReference type="AlphaFoldDB" id="A0AAE0NGP9"/>
<evidence type="ECO:0000256" key="1">
    <source>
        <dbReference type="SAM" id="MobiDB-lite"/>
    </source>
</evidence>
<feature type="region of interest" description="Disordered" evidence="1">
    <location>
        <begin position="191"/>
        <end position="217"/>
    </location>
</feature>
<sequence length="793" mass="88286">MALTFPPNPCLSSLFQPPIYSFSNLTVAKTFLYTEPEGSKTWDDSFYGSVNFTLGDTANHYNLVCYWGPRDHIAREEEWGTENCVYVRDSGTVAVPPVESRIVALLTLDGPTLLGPGNKSLENPIKITQYWYCDPRDGRYPEVYQSRAQIFLNITCPDKPGNHTPTVPCIVATQQPLAVKAQWLPRGTTYPGMPQLIPHPSERPSQNTTGLDPPPSADCTDVSFTYPDWTMHSLEYRPPPAGGDSKNSSLDISLSSRVTGIRLRCRWGPEVGVFETWAAGDYYIIPACVPVSGTDVLGNSRSTMQVLYNRVTKELWMRHDWTCGDTKGTYSTDFHAEAEVYLPLYCAAGLCIGEQMKIKGYLTKPILLHPSAPPAPEGASTPDCFVNSHADQRLWREVWTITRFFWQATTARIDKYFSGQSSPFSRTLQLTLQNNANNVVSSCEFDDAVLDGPTDRWWPCFRQNPHDSPLKRVVETYIQFNATKGQLTINQTWYCNDTQAGTPYMLTGHAITPSPAGLACGTSNSTWNNAPCPLDAFWGVTYNCDITYSARWCTLGDRDGHSRWNLSLSPSPNDLTVMRLPQGELTEPEPLPGVWSCTASSLGHGPVVWHLRHGAEWGFAHGEWFSTSPAQNHVDGKATYLNLNLDSSVFSGTQAVADAGRIRAIGITRDEARARALTPWMRSFNPTIAYTDRTEYPGDGAFNRNPNWGLYNGLAWSVRLDLSTGYLELNHSWYCDDKNPITPILFNGTWNGYVPLNCTYDAGISCRFAGGEEYAVTPIVTHDIVYGKIPDRP</sequence>
<gene>
    <name evidence="2" type="ORF">B0H63DRAFT_560892</name>
</gene>
<evidence type="ECO:0000313" key="2">
    <source>
        <dbReference type="EMBL" id="KAK3381155.1"/>
    </source>
</evidence>
<dbReference type="Proteomes" id="UP001285441">
    <property type="component" value="Unassembled WGS sequence"/>
</dbReference>
<protein>
    <submittedName>
        <fullName evidence="2">Uncharacterized protein</fullName>
    </submittedName>
</protein>
<name>A0AAE0NGP9_9PEZI</name>
<keyword evidence="3" id="KW-1185">Reference proteome</keyword>